<evidence type="ECO:0000313" key="2">
    <source>
        <dbReference type="Proteomes" id="UP000694005"/>
    </source>
</evidence>
<sequence>MEEDNLANLEWSDLPTELTNTSTLCVTYKTKAENPNKADFDLKKS</sequence>
<dbReference type="EMBL" id="LS974622">
    <property type="protein sequence ID" value="CAG7871285.1"/>
    <property type="molecule type" value="Genomic_DNA"/>
</dbReference>
<dbReference type="Proteomes" id="UP000694005">
    <property type="component" value="Chromosome A06"/>
</dbReference>
<proteinExistence type="predicted"/>
<name>A0A8D9D600_BRACM</name>
<protein>
    <submittedName>
        <fullName evidence="1">Uncharacterized protein</fullName>
    </submittedName>
</protein>
<reference evidence="1 2" key="1">
    <citation type="submission" date="2021-07" db="EMBL/GenBank/DDBJ databases">
        <authorList>
            <consortium name="Genoscope - CEA"/>
            <person name="William W."/>
        </authorList>
    </citation>
    <scope>NUCLEOTIDE SEQUENCE [LARGE SCALE GENOMIC DNA]</scope>
</reference>
<evidence type="ECO:0000313" key="1">
    <source>
        <dbReference type="EMBL" id="CAG7871285.1"/>
    </source>
</evidence>
<gene>
    <name evidence="1" type="ORF">BRAPAZ1V2_A06P35250.2</name>
</gene>
<dbReference type="AlphaFoldDB" id="A0A8D9D600"/>
<dbReference type="Gramene" id="A06p35250.2_BraZ1">
    <property type="protein sequence ID" value="A06p35250.2_BraZ1.CDS"/>
    <property type="gene ID" value="A06g35250.2_BraZ1"/>
</dbReference>
<feature type="non-terminal residue" evidence="1">
    <location>
        <position position="1"/>
    </location>
</feature>
<accession>A0A8D9D600</accession>
<organism evidence="1 2">
    <name type="scientific">Brassica campestris</name>
    <name type="common">Field mustard</name>
    <dbReference type="NCBI Taxonomy" id="3711"/>
    <lineage>
        <taxon>Eukaryota</taxon>
        <taxon>Viridiplantae</taxon>
        <taxon>Streptophyta</taxon>
        <taxon>Embryophyta</taxon>
        <taxon>Tracheophyta</taxon>
        <taxon>Spermatophyta</taxon>
        <taxon>Magnoliopsida</taxon>
        <taxon>eudicotyledons</taxon>
        <taxon>Gunneridae</taxon>
        <taxon>Pentapetalae</taxon>
        <taxon>rosids</taxon>
        <taxon>malvids</taxon>
        <taxon>Brassicales</taxon>
        <taxon>Brassicaceae</taxon>
        <taxon>Brassiceae</taxon>
        <taxon>Brassica</taxon>
    </lineage>
</organism>